<evidence type="ECO:0000256" key="2">
    <source>
        <dbReference type="ARBA" id="ARBA00004186"/>
    </source>
</evidence>
<dbReference type="VEuPathDB" id="FungiDB:F503_05291"/>
<evidence type="ECO:0000256" key="14">
    <source>
        <dbReference type="ARBA" id="ARBA00023306"/>
    </source>
</evidence>
<evidence type="ECO:0000313" key="21">
    <source>
        <dbReference type="Proteomes" id="UP000016923"/>
    </source>
</evidence>
<evidence type="ECO:0000256" key="11">
    <source>
        <dbReference type="ARBA" id="ARBA00022838"/>
    </source>
</evidence>
<comment type="subcellular location">
    <subcellularLocation>
        <location evidence="3">Chromosome</location>
        <location evidence="3">Centromere</location>
        <location evidence="3">Kinetochore</location>
    </subcellularLocation>
    <subcellularLocation>
        <location evidence="2">Cytoplasm</location>
        <location evidence="2">Cytoskeleton</location>
        <location evidence="2">Spindle</location>
    </subcellularLocation>
    <subcellularLocation>
        <location evidence="1">Nucleus</location>
    </subcellularLocation>
</comment>
<evidence type="ECO:0000256" key="1">
    <source>
        <dbReference type="ARBA" id="ARBA00004123"/>
    </source>
</evidence>
<evidence type="ECO:0000256" key="10">
    <source>
        <dbReference type="ARBA" id="ARBA00022776"/>
    </source>
</evidence>
<evidence type="ECO:0000256" key="9">
    <source>
        <dbReference type="ARBA" id="ARBA00022701"/>
    </source>
</evidence>
<keyword evidence="6" id="KW-0158">Chromosome</keyword>
<dbReference type="Pfam" id="PF17171">
    <property type="entry name" value="GST_C_6"/>
    <property type="match status" value="1"/>
</dbReference>
<dbReference type="InterPro" id="IPR012336">
    <property type="entry name" value="Thioredoxin-like_fold"/>
</dbReference>
<feature type="domain" description="Metaxin glutathione S-transferase" evidence="18">
    <location>
        <begin position="367"/>
        <end position="445"/>
    </location>
</feature>
<evidence type="ECO:0000256" key="17">
    <source>
        <dbReference type="SAM" id="MobiDB-lite"/>
    </source>
</evidence>
<comment type="similarity">
    <text evidence="4">Belongs to the DASH complex DAD4 family.</text>
</comment>
<evidence type="ECO:0000256" key="8">
    <source>
        <dbReference type="ARBA" id="ARBA00022618"/>
    </source>
</evidence>
<keyword evidence="7" id="KW-0963">Cytoplasm</keyword>
<organism evidence="20 21">
    <name type="scientific">Ophiostoma piceae (strain UAMH 11346)</name>
    <name type="common">Sap stain fungus</name>
    <dbReference type="NCBI Taxonomy" id="1262450"/>
    <lineage>
        <taxon>Eukaryota</taxon>
        <taxon>Fungi</taxon>
        <taxon>Dikarya</taxon>
        <taxon>Ascomycota</taxon>
        <taxon>Pezizomycotina</taxon>
        <taxon>Sordariomycetes</taxon>
        <taxon>Sordariomycetidae</taxon>
        <taxon>Ophiostomatales</taxon>
        <taxon>Ophiostomataceae</taxon>
        <taxon>Ophiostoma</taxon>
    </lineage>
</organism>
<keyword evidence="9" id="KW-0493">Microtubule</keyword>
<dbReference type="GO" id="GO:0051301">
    <property type="term" value="P:cell division"/>
    <property type="evidence" value="ECO:0007669"/>
    <property type="project" value="UniProtKB-KW"/>
</dbReference>
<keyword evidence="14" id="KW-0131">Cell cycle</keyword>
<accession>S3CDW1</accession>
<evidence type="ECO:0000256" key="16">
    <source>
        <dbReference type="ARBA" id="ARBA00030569"/>
    </source>
</evidence>
<dbReference type="GO" id="GO:0072686">
    <property type="term" value="C:mitotic spindle"/>
    <property type="evidence" value="ECO:0007669"/>
    <property type="project" value="InterPro"/>
</dbReference>
<evidence type="ECO:0000256" key="7">
    <source>
        <dbReference type="ARBA" id="ARBA00022490"/>
    </source>
</evidence>
<keyword evidence="10" id="KW-0498">Mitosis</keyword>
<dbReference type="GO" id="GO:0008608">
    <property type="term" value="P:attachment of spindle microtubules to kinetochore"/>
    <property type="evidence" value="ECO:0007669"/>
    <property type="project" value="InterPro"/>
</dbReference>
<evidence type="ECO:0000256" key="15">
    <source>
        <dbReference type="ARBA" id="ARBA00023328"/>
    </source>
</evidence>
<keyword evidence="13" id="KW-0539">Nucleus</keyword>
<dbReference type="Proteomes" id="UP000016923">
    <property type="component" value="Unassembled WGS sequence"/>
</dbReference>
<dbReference type="HOGENOM" id="CLU_055680_0_0_1"/>
<dbReference type="PANTHER" id="PTHR28222">
    <property type="entry name" value="DASH COMPLEX SUBUNIT DAD4"/>
    <property type="match status" value="1"/>
</dbReference>
<dbReference type="AlphaFoldDB" id="S3CDW1"/>
<name>S3CDW1_OPHP1</name>
<dbReference type="Pfam" id="PF17172">
    <property type="entry name" value="GST_N_4"/>
    <property type="match status" value="1"/>
</dbReference>
<evidence type="ECO:0000259" key="19">
    <source>
        <dbReference type="Pfam" id="PF17172"/>
    </source>
</evidence>
<gene>
    <name evidence="20" type="ORF">F503_05291</name>
</gene>
<keyword evidence="12" id="KW-0206">Cytoskeleton</keyword>
<dbReference type="OMA" id="TIADRYW"/>
<keyword evidence="21" id="KW-1185">Reference proteome</keyword>
<reference evidence="20 21" key="1">
    <citation type="journal article" date="2013" name="BMC Genomics">
        <title>The genome and transcriptome of the pine saprophyte Ophiostoma piceae, and a comparison with the bark beetle-associated pine pathogen Grosmannia clavigera.</title>
        <authorList>
            <person name="Haridas S."/>
            <person name="Wang Y."/>
            <person name="Lim L."/>
            <person name="Massoumi Alamouti S."/>
            <person name="Jackman S."/>
            <person name="Docking R."/>
            <person name="Robertson G."/>
            <person name="Birol I."/>
            <person name="Bohlmann J."/>
            <person name="Breuil C."/>
        </authorList>
    </citation>
    <scope>NUCLEOTIDE SEQUENCE [LARGE SCALE GENOMIC DNA]</scope>
    <source>
        <strain evidence="20 21">UAMH 11346</strain>
    </source>
</reference>
<feature type="compositionally biased region" description="Polar residues" evidence="17">
    <location>
        <begin position="196"/>
        <end position="205"/>
    </location>
</feature>
<dbReference type="GO" id="GO:0042729">
    <property type="term" value="C:DASH complex"/>
    <property type="evidence" value="ECO:0007669"/>
    <property type="project" value="InterPro"/>
</dbReference>
<dbReference type="GO" id="GO:0005874">
    <property type="term" value="C:microtubule"/>
    <property type="evidence" value="ECO:0007669"/>
    <property type="project" value="UniProtKB-KW"/>
</dbReference>
<proteinExistence type="inferred from homology"/>
<evidence type="ECO:0000256" key="5">
    <source>
        <dbReference type="ARBA" id="ARBA00020259"/>
    </source>
</evidence>
<evidence type="ECO:0000259" key="18">
    <source>
        <dbReference type="Pfam" id="PF17171"/>
    </source>
</evidence>
<feature type="domain" description="Thioredoxin-like fold" evidence="19">
    <location>
        <begin position="177"/>
        <end position="216"/>
    </location>
</feature>
<dbReference type="eggNOG" id="KOG3028">
    <property type="taxonomic scope" value="Eukaryota"/>
</dbReference>
<evidence type="ECO:0000256" key="4">
    <source>
        <dbReference type="ARBA" id="ARBA00009754"/>
    </source>
</evidence>
<dbReference type="EMBL" id="KE148146">
    <property type="protein sequence ID" value="EPE10196.1"/>
    <property type="molecule type" value="Genomic_DNA"/>
</dbReference>
<evidence type="ECO:0000256" key="3">
    <source>
        <dbReference type="ARBA" id="ARBA00004629"/>
    </source>
</evidence>
<dbReference type="Pfam" id="PF08650">
    <property type="entry name" value="DASH_Dad4"/>
    <property type="match status" value="1"/>
</dbReference>
<evidence type="ECO:0000256" key="12">
    <source>
        <dbReference type="ARBA" id="ARBA00023212"/>
    </source>
</evidence>
<keyword evidence="8" id="KW-0132">Cell division</keyword>
<feature type="region of interest" description="Disordered" evidence="17">
    <location>
        <begin position="195"/>
        <end position="250"/>
    </location>
</feature>
<dbReference type="InterPro" id="IPR033468">
    <property type="entry name" value="Metaxin_GST"/>
</dbReference>
<protein>
    <recommendedName>
        <fullName evidence="5">DASH complex subunit DAD4</fullName>
    </recommendedName>
    <alternativeName>
        <fullName evidence="16">Outer kinetochore protein DAD4</fullName>
    </alternativeName>
</protein>
<evidence type="ECO:0000256" key="13">
    <source>
        <dbReference type="ARBA" id="ARBA00023242"/>
    </source>
</evidence>
<dbReference type="InterPro" id="IPR013959">
    <property type="entry name" value="DASH_Dad4"/>
</dbReference>
<dbReference type="STRING" id="1262450.S3CDW1"/>
<evidence type="ECO:0000256" key="6">
    <source>
        <dbReference type="ARBA" id="ARBA00022454"/>
    </source>
</evidence>
<keyword evidence="15" id="KW-0137">Centromere</keyword>
<dbReference type="PANTHER" id="PTHR28222:SF1">
    <property type="entry name" value="DASH COMPLEX SUBUNIT DAD4"/>
    <property type="match status" value="1"/>
</dbReference>
<sequence length="479" mass="52265">MESPHEHQQNLLLSRIITNVEKLNEAVMVMNKSLQNMDVELVAQMFKNYRSNVLFHLEATDKLSEPHTRTAFVHSTTSMSAPTLQPPPAQAAQATRTITMAAPSTLPSHRRSIFPPIPAPLQRLFDLVPLVVYPPNALPGDDAYDNDAATDVGDALPTLFVFIDPADIASGRASFNPTCLKWQAYLRFADTPVRLASSSNHSSPTGALPFLQPPREPERQPEPTGAPSMASKTQPRQRIRLPPPPRPVPTSEFAKYVKKTRAVAGSTAALPIDSLAAIDPRAPAYQALLDTSLRRAWLHAVYLDDDNSSQATVASRLYADAASSSMFVRASLTGQLQAAAAAEVWGASTATPTAFAVAHIYKDAAVALSAVQSVLEENDDDAPFLFNRKEPTILDAAVFSYTHLLLEDDDQADNANASKRFRWHNSELSNLVRGHPLLVQHRDTIADRYWGAAKTAQPTSTFAPSEASYVEDSVSWVNV</sequence>
<keyword evidence="11" id="KW-0995">Kinetochore</keyword>
<evidence type="ECO:0000313" key="20">
    <source>
        <dbReference type="EMBL" id="EPE10196.1"/>
    </source>
</evidence>
<dbReference type="OrthoDB" id="198787at2759"/>